<organism evidence="1 2">
    <name type="scientific">Panagrolaimus sp. PS1159</name>
    <dbReference type="NCBI Taxonomy" id="55785"/>
    <lineage>
        <taxon>Eukaryota</taxon>
        <taxon>Metazoa</taxon>
        <taxon>Ecdysozoa</taxon>
        <taxon>Nematoda</taxon>
        <taxon>Chromadorea</taxon>
        <taxon>Rhabditida</taxon>
        <taxon>Tylenchina</taxon>
        <taxon>Panagrolaimomorpha</taxon>
        <taxon>Panagrolaimoidea</taxon>
        <taxon>Panagrolaimidae</taxon>
        <taxon>Panagrolaimus</taxon>
    </lineage>
</organism>
<name>A0AC35F3M4_9BILA</name>
<dbReference type="Proteomes" id="UP000887580">
    <property type="component" value="Unplaced"/>
</dbReference>
<protein>
    <submittedName>
        <fullName evidence="2">Uncharacterized protein</fullName>
    </submittedName>
</protein>
<sequence length="294" mass="34022">MAPRKTTKRGSTESDEEQQPATPPPPPKKAKKAKNILVNNDDDGSDIESSTKVPPNSFMDFIHDLKEYGKEKLNHKGKLNLSKIADGIPMLRRHHDLYSQPTFNSDFNALFITAARRKNIYTDLAVEVIDRYLNDGQTVESFPGFPKAPSRPISAYVSENLNVARGINELVKLRKEFASGTIDTKKYFDTYAEECEVYVEKLKKYLEKNSSKLRETHKTYITNLIKRTSKIVDSKPYKKTKKEKKTAFEWYKDANPELYADRDEETRDRKLQRKFDKLEEIEKRVYEKIAAINS</sequence>
<accession>A0AC35F3M4</accession>
<evidence type="ECO:0000313" key="1">
    <source>
        <dbReference type="Proteomes" id="UP000887580"/>
    </source>
</evidence>
<reference evidence="2" key="1">
    <citation type="submission" date="2022-11" db="UniProtKB">
        <authorList>
            <consortium name="WormBaseParasite"/>
        </authorList>
    </citation>
    <scope>IDENTIFICATION</scope>
</reference>
<dbReference type="WBParaSite" id="PS1159_v2.g1349.t1">
    <property type="protein sequence ID" value="PS1159_v2.g1349.t1"/>
    <property type="gene ID" value="PS1159_v2.g1349"/>
</dbReference>
<proteinExistence type="predicted"/>
<evidence type="ECO:0000313" key="2">
    <source>
        <dbReference type="WBParaSite" id="PS1159_v2.g1349.t1"/>
    </source>
</evidence>